<dbReference type="Proteomes" id="UP001188597">
    <property type="component" value="Unassembled WGS sequence"/>
</dbReference>
<dbReference type="InterPro" id="IPR043172">
    <property type="entry name" value="Prp8_domainIV_palm"/>
</dbReference>
<gene>
    <name evidence="2" type="ORF">RJ639_036566</name>
</gene>
<feature type="domain" description="PRP8" evidence="1">
    <location>
        <begin position="4"/>
        <end position="143"/>
    </location>
</feature>
<organism evidence="2 3">
    <name type="scientific">Escallonia herrerae</name>
    <dbReference type="NCBI Taxonomy" id="1293975"/>
    <lineage>
        <taxon>Eukaryota</taxon>
        <taxon>Viridiplantae</taxon>
        <taxon>Streptophyta</taxon>
        <taxon>Embryophyta</taxon>
        <taxon>Tracheophyta</taxon>
        <taxon>Spermatophyta</taxon>
        <taxon>Magnoliopsida</taxon>
        <taxon>eudicotyledons</taxon>
        <taxon>Gunneridae</taxon>
        <taxon>Pentapetalae</taxon>
        <taxon>asterids</taxon>
        <taxon>campanulids</taxon>
        <taxon>Escalloniales</taxon>
        <taxon>Escalloniaceae</taxon>
        <taxon>Escallonia</taxon>
    </lineage>
</organism>
<dbReference type="GO" id="GO:0071013">
    <property type="term" value="C:catalytic step 2 spliceosome"/>
    <property type="evidence" value="ECO:0007669"/>
    <property type="project" value="TreeGrafter"/>
</dbReference>
<feature type="domain" description="PRP8" evidence="1">
    <location>
        <begin position="145"/>
        <end position="260"/>
    </location>
</feature>
<dbReference type="InterPro" id="IPR027652">
    <property type="entry name" value="PRP8"/>
</dbReference>
<proteinExistence type="predicted"/>
<evidence type="ECO:0000313" key="2">
    <source>
        <dbReference type="EMBL" id="KAK3030762.1"/>
    </source>
</evidence>
<dbReference type="GO" id="GO:0017070">
    <property type="term" value="F:U6 snRNA binding"/>
    <property type="evidence" value="ECO:0007669"/>
    <property type="project" value="TreeGrafter"/>
</dbReference>
<dbReference type="GO" id="GO:0030620">
    <property type="term" value="F:U2 snRNA binding"/>
    <property type="evidence" value="ECO:0007669"/>
    <property type="project" value="TreeGrafter"/>
</dbReference>
<dbReference type="PANTHER" id="PTHR11140:SF0">
    <property type="entry name" value="PRE-MRNA-PROCESSING-SPLICING FACTOR 8"/>
    <property type="match status" value="1"/>
</dbReference>
<dbReference type="Gene3D" id="3.30.420.230">
    <property type="match status" value="2"/>
</dbReference>
<reference evidence="2" key="1">
    <citation type="submission" date="2022-12" db="EMBL/GenBank/DDBJ databases">
        <title>Draft genome assemblies for two species of Escallonia (Escalloniales).</title>
        <authorList>
            <person name="Chanderbali A."/>
            <person name="Dervinis C."/>
            <person name="Anghel I."/>
            <person name="Soltis D."/>
            <person name="Soltis P."/>
            <person name="Zapata F."/>
        </authorList>
    </citation>
    <scope>NUCLEOTIDE SEQUENCE</scope>
    <source>
        <strain evidence="2">UCBG64.0493</strain>
        <tissue evidence="2">Leaf</tissue>
    </source>
</reference>
<evidence type="ECO:0000313" key="3">
    <source>
        <dbReference type="Proteomes" id="UP001188597"/>
    </source>
</evidence>
<dbReference type="GO" id="GO:0030623">
    <property type="term" value="F:U5 snRNA binding"/>
    <property type="evidence" value="ECO:0007669"/>
    <property type="project" value="TreeGrafter"/>
</dbReference>
<comment type="caution">
    <text evidence="2">The sequence shown here is derived from an EMBL/GenBank/DDBJ whole genome shotgun (WGS) entry which is preliminary data.</text>
</comment>
<dbReference type="EMBL" id="JAVXUP010000329">
    <property type="protein sequence ID" value="KAK3030762.1"/>
    <property type="molecule type" value="Genomic_DNA"/>
</dbReference>
<accession>A0AA88WNA5</accession>
<dbReference type="InterPro" id="IPR012337">
    <property type="entry name" value="RNaseH-like_sf"/>
</dbReference>
<dbReference type="Pfam" id="PF12134">
    <property type="entry name" value="PRP8_domainIV"/>
    <property type="match status" value="2"/>
</dbReference>
<protein>
    <recommendedName>
        <fullName evidence="1">PRP8 domain-containing protein</fullName>
    </recommendedName>
</protein>
<dbReference type="GO" id="GO:0005682">
    <property type="term" value="C:U5 snRNP"/>
    <property type="evidence" value="ECO:0007669"/>
    <property type="project" value="TreeGrafter"/>
</dbReference>
<dbReference type="PANTHER" id="PTHR11140">
    <property type="entry name" value="PRE-MRNA SPLICING FACTOR PRP8"/>
    <property type="match status" value="1"/>
</dbReference>
<dbReference type="SUPFAM" id="SSF53098">
    <property type="entry name" value="Ribonuclease H-like"/>
    <property type="match status" value="2"/>
</dbReference>
<dbReference type="GO" id="GO:0000244">
    <property type="term" value="P:spliceosomal tri-snRNP complex assembly"/>
    <property type="evidence" value="ECO:0007669"/>
    <property type="project" value="TreeGrafter"/>
</dbReference>
<dbReference type="GO" id="GO:0097157">
    <property type="term" value="F:pre-mRNA intronic binding"/>
    <property type="evidence" value="ECO:0007669"/>
    <property type="project" value="TreeGrafter"/>
</dbReference>
<dbReference type="InterPro" id="IPR021983">
    <property type="entry name" value="PRP8_domainIV"/>
</dbReference>
<name>A0AA88WNA5_9ASTE</name>
<dbReference type="GO" id="GO:0030619">
    <property type="term" value="F:U1 snRNA binding"/>
    <property type="evidence" value="ECO:0007669"/>
    <property type="project" value="TreeGrafter"/>
</dbReference>
<sequence>MKCIFRATVDKTANGRLAAKRVNGVVFTFNPGTAQLFLQVIHTSERAAAEQQWPGQLAKSRAEEEVAHIVQSVPLHEHAGQAVLNPGGVLNPFLEARLQDAPNVAVSAGGEQLVPLSALLKVSTINDLVVEAKKTRTFVLNAYWQLFIRVSHTSEWAAGQRPPGRLAKTRAAEEVAHLVRSMPLPERKKQIVMASEEMLEPLEARLHDVPKVAVKASKPLLPLPALLKIPFLDDLVRKAKEPRMFSFNVYDDRLKSVSPAQHSPRSI</sequence>
<keyword evidence="3" id="KW-1185">Reference proteome</keyword>
<dbReference type="AlphaFoldDB" id="A0AA88WNA5"/>
<evidence type="ECO:0000259" key="1">
    <source>
        <dbReference type="Pfam" id="PF12134"/>
    </source>
</evidence>